<dbReference type="InterPro" id="IPR018490">
    <property type="entry name" value="cNMP-bd_dom_sf"/>
</dbReference>
<dbReference type="InterPro" id="IPR014710">
    <property type="entry name" value="RmlC-like_jellyroll"/>
</dbReference>
<dbReference type="Proteomes" id="UP000564378">
    <property type="component" value="Unassembled WGS sequence"/>
</dbReference>
<sequence length="175" mass="18524">MRKALYILGDLAEEDVVFLSKAGSIVELGEGERLVRAGVPVEALYFLTAGAMDVRLANGAVVASLGVGDVIGEMSFVEKRPPDTDVIASEPCRLLAVPRDALDRELGTNPAFAGRFFKALATFLSDRLRSLTADVAGSGGGDGEIDERLLDIVHVAGDRMVRLIALMDEEHGAVG</sequence>
<dbReference type="AlphaFoldDB" id="A0A842HXJ9"/>
<protein>
    <submittedName>
        <fullName evidence="2">Cyclic nucleotide-binding domain-containing protein</fullName>
    </submittedName>
</protein>
<proteinExistence type="predicted"/>
<dbReference type="Gene3D" id="2.60.120.10">
    <property type="entry name" value="Jelly Rolls"/>
    <property type="match status" value="1"/>
</dbReference>
<evidence type="ECO:0000313" key="2">
    <source>
        <dbReference type="EMBL" id="MBC2777061.1"/>
    </source>
</evidence>
<name>A0A842HXJ9_9SPHN</name>
<dbReference type="EMBL" id="JACJVJ010000001">
    <property type="protein sequence ID" value="MBC2777061.1"/>
    <property type="molecule type" value="Genomic_DNA"/>
</dbReference>
<keyword evidence="3" id="KW-1185">Reference proteome</keyword>
<feature type="domain" description="Cyclic nucleotide-binding" evidence="1">
    <location>
        <begin position="7"/>
        <end position="123"/>
    </location>
</feature>
<dbReference type="SMART" id="SM00100">
    <property type="entry name" value="cNMP"/>
    <property type="match status" value="1"/>
</dbReference>
<gene>
    <name evidence="2" type="ORF">H6P80_05435</name>
</gene>
<accession>A0A842HXJ9</accession>
<organism evidence="2 3">
    <name type="scientific">Parasphingopyxis marina</name>
    <dbReference type="NCBI Taxonomy" id="2761622"/>
    <lineage>
        <taxon>Bacteria</taxon>
        <taxon>Pseudomonadati</taxon>
        <taxon>Pseudomonadota</taxon>
        <taxon>Alphaproteobacteria</taxon>
        <taxon>Sphingomonadales</taxon>
        <taxon>Sphingomonadaceae</taxon>
        <taxon>Parasphingopyxis</taxon>
    </lineage>
</organism>
<comment type="caution">
    <text evidence="2">The sequence shown here is derived from an EMBL/GenBank/DDBJ whole genome shotgun (WGS) entry which is preliminary data.</text>
</comment>
<dbReference type="CDD" id="cd00038">
    <property type="entry name" value="CAP_ED"/>
    <property type="match status" value="1"/>
</dbReference>
<dbReference type="Pfam" id="PF00027">
    <property type="entry name" value="cNMP_binding"/>
    <property type="match status" value="1"/>
</dbReference>
<dbReference type="PROSITE" id="PS50042">
    <property type="entry name" value="CNMP_BINDING_3"/>
    <property type="match status" value="1"/>
</dbReference>
<evidence type="ECO:0000313" key="3">
    <source>
        <dbReference type="Proteomes" id="UP000564378"/>
    </source>
</evidence>
<dbReference type="InterPro" id="IPR000595">
    <property type="entry name" value="cNMP-bd_dom"/>
</dbReference>
<dbReference type="SUPFAM" id="SSF51206">
    <property type="entry name" value="cAMP-binding domain-like"/>
    <property type="match status" value="1"/>
</dbReference>
<evidence type="ECO:0000259" key="1">
    <source>
        <dbReference type="PROSITE" id="PS50042"/>
    </source>
</evidence>
<dbReference type="RefSeq" id="WP_185800293.1">
    <property type="nucleotide sequence ID" value="NZ_JACJVJ010000001.1"/>
</dbReference>
<reference evidence="2 3" key="1">
    <citation type="submission" date="2020-08" db="EMBL/GenBank/DDBJ databases">
        <title>Draft genome sequence of Parasphingopyxis sp. GrpM-11.</title>
        <authorList>
            <person name="Oh J."/>
            <person name="Roh D.-H."/>
        </authorList>
    </citation>
    <scope>NUCLEOTIDE SEQUENCE [LARGE SCALE GENOMIC DNA]</scope>
    <source>
        <strain evidence="2 3">GrpM-11</strain>
    </source>
</reference>